<evidence type="ECO:0000313" key="2">
    <source>
        <dbReference type="EMBL" id="KAA1074859.1"/>
    </source>
</evidence>
<accession>A0A5B0MFF7</accession>
<comment type="caution">
    <text evidence="2">The sequence shown here is derived from an EMBL/GenBank/DDBJ whole genome shotgun (WGS) entry which is preliminary data.</text>
</comment>
<feature type="compositionally biased region" description="Polar residues" evidence="1">
    <location>
        <begin position="20"/>
        <end position="52"/>
    </location>
</feature>
<name>A0A5B0MFF7_PUCGR</name>
<feature type="region of interest" description="Disordered" evidence="1">
    <location>
        <begin position="18"/>
        <end position="107"/>
    </location>
</feature>
<protein>
    <submittedName>
        <fullName evidence="2">Uncharacterized protein</fullName>
    </submittedName>
</protein>
<dbReference type="EMBL" id="VSWC01000157">
    <property type="protein sequence ID" value="KAA1074859.1"/>
    <property type="molecule type" value="Genomic_DNA"/>
</dbReference>
<keyword evidence="3" id="KW-1185">Reference proteome</keyword>
<proteinExistence type="predicted"/>
<gene>
    <name evidence="2" type="ORF">PGT21_023226</name>
</gene>
<reference evidence="2 3" key="1">
    <citation type="submission" date="2019-05" db="EMBL/GenBank/DDBJ databases">
        <title>Emergence of the Ug99 lineage of the wheat stem rust pathogen through somatic hybridization.</title>
        <authorList>
            <person name="Li F."/>
            <person name="Upadhyaya N.M."/>
            <person name="Sperschneider J."/>
            <person name="Matny O."/>
            <person name="Nguyen-Phuc H."/>
            <person name="Mago R."/>
            <person name="Raley C."/>
            <person name="Miller M.E."/>
            <person name="Silverstein K.A.T."/>
            <person name="Henningsen E."/>
            <person name="Hirsch C.D."/>
            <person name="Visser B."/>
            <person name="Pretorius Z.A."/>
            <person name="Steffenson B.J."/>
            <person name="Schwessinger B."/>
            <person name="Dodds P.N."/>
            <person name="Figueroa M."/>
        </authorList>
    </citation>
    <scope>NUCLEOTIDE SEQUENCE [LARGE SCALE GENOMIC DNA]</scope>
    <source>
        <strain evidence="2">21-0</strain>
    </source>
</reference>
<dbReference type="Proteomes" id="UP000324748">
    <property type="component" value="Unassembled WGS sequence"/>
</dbReference>
<evidence type="ECO:0000313" key="3">
    <source>
        <dbReference type="Proteomes" id="UP000324748"/>
    </source>
</evidence>
<organism evidence="2 3">
    <name type="scientific">Puccinia graminis f. sp. tritici</name>
    <dbReference type="NCBI Taxonomy" id="56615"/>
    <lineage>
        <taxon>Eukaryota</taxon>
        <taxon>Fungi</taxon>
        <taxon>Dikarya</taxon>
        <taxon>Basidiomycota</taxon>
        <taxon>Pucciniomycotina</taxon>
        <taxon>Pucciniomycetes</taxon>
        <taxon>Pucciniales</taxon>
        <taxon>Pucciniaceae</taxon>
        <taxon>Puccinia</taxon>
    </lineage>
</organism>
<dbReference type="AlphaFoldDB" id="A0A5B0MFF7"/>
<feature type="compositionally biased region" description="Polar residues" evidence="1">
    <location>
        <begin position="91"/>
        <end position="107"/>
    </location>
</feature>
<sequence length="107" mass="11475">MSPQPPLAVTAISADKVTKPSLTSETACSSASTKPTKKTLTNSARTSTQQHISPEVVPSDWDSSLEEDSKAEKPKSLISAAPKLKKKSDMPSESTYPIFSDTTWSSF</sequence>
<evidence type="ECO:0000256" key="1">
    <source>
        <dbReference type="SAM" id="MobiDB-lite"/>
    </source>
</evidence>